<evidence type="ECO:0000256" key="7">
    <source>
        <dbReference type="ARBA" id="ARBA00023136"/>
    </source>
</evidence>
<dbReference type="OrthoDB" id="6285242at2759"/>
<evidence type="ECO:0000256" key="2">
    <source>
        <dbReference type="ARBA" id="ARBA00007647"/>
    </source>
</evidence>
<comment type="caution">
    <text evidence="9">The sequence shown here is derived from an EMBL/GenBank/DDBJ whole genome shotgun (WGS) entry which is preliminary data.</text>
</comment>
<sequence length="311" mass="36355">MFNAIAEAQSEWRSVDYVVINVLDGSTFQSKFQCCIFGRNRSNMHRSEVSVKDIFQHRFMQPELTAKQYMCQVKNITFKPIHIGLVENGVSCDPCVTVTTIIYPLVVEHGAGICAKIAFDYLNHTNLIEWFEYQIMMEVDTVVVMLHYLNDEALKVFQYYQRKGLLTILPYPLKLPGKTDRGFESTSWQFEQSDHDEQIAVYTCQEFLQGYELVAIIDFDEYIVQDTFKSYKTMLKTELLPLYPQAAAFTFNVSFFITDWGVSGLEPLLTSQYVKRTNPRYERYKNMYIPKRTQYVNTHEVQAKSGYTRYI</sequence>
<reference evidence="9" key="1">
    <citation type="submission" date="2021-03" db="EMBL/GenBank/DDBJ databases">
        <authorList>
            <person name="Bekaert M."/>
        </authorList>
    </citation>
    <scope>NUCLEOTIDE SEQUENCE</scope>
</reference>
<dbReference type="InterPro" id="IPR008166">
    <property type="entry name" value="Glyco_transf_92"/>
</dbReference>
<keyword evidence="10" id="KW-1185">Reference proteome</keyword>
<dbReference type="GO" id="GO:0016020">
    <property type="term" value="C:membrane"/>
    <property type="evidence" value="ECO:0007669"/>
    <property type="project" value="UniProtKB-SubCell"/>
</dbReference>
<evidence type="ECO:0000256" key="5">
    <source>
        <dbReference type="ARBA" id="ARBA00022692"/>
    </source>
</evidence>
<proteinExistence type="inferred from homology"/>
<comment type="subcellular location">
    <subcellularLocation>
        <location evidence="1">Membrane</location>
        <topology evidence="1">Single-pass membrane protein</topology>
    </subcellularLocation>
</comment>
<dbReference type="EC" id="2.4.1.-" evidence="8"/>
<keyword evidence="6" id="KW-1133">Transmembrane helix</keyword>
<keyword evidence="5" id="KW-0812">Transmembrane</keyword>
<name>A0A8S3R967_MYTED</name>
<protein>
    <recommendedName>
        <fullName evidence="8">Glycosyltransferase family 92 protein</fullName>
        <ecNumber evidence="8">2.4.1.-</ecNumber>
    </recommendedName>
</protein>
<comment type="similarity">
    <text evidence="2 8">Belongs to the glycosyltransferase 92 family.</text>
</comment>
<dbReference type="PANTHER" id="PTHR21461:SF69">
    <property type="entry name" value="GLYCOSYLTRANSFERASE FAMILY 92 PROTEIN"/>
    <property type="match status" value="1"/>
</dbReference>
<dbReference type="Pfam" id="PF01697">
    <property type="entry name" value="Glyco_transf_92"/>
    <property type="match status" value="1"/>
</dbReference>
<keyword evidence="4 8" id="KW-0808">Transferase</keyword>
<organism evidence="9 10">
    <name type="scientific">Mytilus edulis</name>
    <name type="common">Blue mussel</name>
    <dbReference type="NCBI Taxonomy" id="6550"/>
    <lineage>
        <taxon>Eukaryota</taxon>
        <taxon>Metazoa</taxon>
        <taxon>Spiralia</taxon>
        <taxon>Lophotrochozoa</taxon>
        <taxon>Mollusca</taxon>
        <taxon>Bivalvia</taxon>
        <taxon>Autobranchia</taxon>
        <taxon>Pteriomorphia</taxon>
        <taxon>Mytilida</taxon>
        <taxon>Mytiloidea</taxon>
        <taxon>Mytilidae</taxon>
        <taxon>Mytilinae</taxon>
        <taxon>Mytilus</taxon>
    </lineage>
</organism>
<accession>A0A8S3R967</accession>
<dbReference type="GO" id="GO:0005737">
    <property type="term" value="C:cytoplasm"/>
    <property type="evidence" value="ECO:0007669"/>
    <property type="project" value="TreeGrafter"/>
</dbReference>
<dbReference type="PANTHER" id="PTHR21461">
    <property type="entry name" value="GLYCOSYLTRANSFERASE FAMILY 92 PROTEIN"/>
    <property type="match status" value="1"/>
</dbReference>
<keyword evidence="7" id="KW-0472">Membrane</keyword>
<keyword evidence="3 8" id="KW-0328">Glycosyltransferase</keyword>
<evidence type="ECO:0000256" key="4">
    <source>
        <dbReference type="ARBA" id="ARBA00022679"/>
    </source>
</evidence>
<evidence type="ECO:0000256" key="8">
    <source>
        <dbReference type="RuleBase" id="RU366017"/>
    </source>
</evidence>
<dbReference type="GO" id="GO:0016757">
    <property type="term" value="F:glycosyltransferase activity"/>
    <property type="evidence" value="ECO:0007669"/>
    <property type="project" value="UniProtKB-UniRule"/>
</dbReference>
<evidence type="ECO:0000256" key="1">
    <source>
        <dbReference type="ARBA" id="ARBA00004167"/>
    </source>
</evidence>
<dbReference type="EMBL" id="CAJPWZ010001029">
    <property type="protein sequence ID" value="CAG2205841.1"/>
    <property type="molecule type" value="Genomic_DNA"/>
</dbReference>
<dbReference type="AlphaFoldDB" id="A0A8S3R967"/>
<evidence type="ECO:0000256" key="3">
    <source>
        <dbReference type="ARBA" id="ARBA00022676"/>
    </source>
</evidence>
<evidence type="ECO:0000313" key="10">
    <source>
        <dbReference type="Proteomes" id="UP000683360"/>
    </source>
</evidence>
<gene>
    <name evidence="9" type="ORF">MEDL_20074</name>
</gene>
<evidence type="ECO:0000313" key="9">
    <source>
        <dbReference type="EMBL" id="CAG2205841.1"/>
    </source>
</evidence>
<dbReference type="Proteomes" id="UP000683360">
    <property type="component" value="Unassembled WGS sequence"/>
</dbReference>
<evidence type="ECO:0000256" key="6">
    <source>
        <dbReference type="ARBA" id="ARBA00022989"/>
    </source>
</evidence>